<evidence type="ECO:0000256" key="1">
    <source>
        <dbReference type="ARBA" id="ARBA00004123"/>
    </source>
</evidence>
<evidence type="ECO:0000313" key="9">
    <source>
        <dbReference type="Proteomes" id="UP001408789"/>
    </source>
</evidence>
<dbReference type="GO" id="GO:0031515">
    <property type="term" value="C:tRNA (m1A) methyltransferase complex"/>
    <property type="evidence" value="ECO:0007669"/>
    <property type="project" value="InterPro"/>
</dbReference>
<proteinExistence type="inferred from homology"/>
<keyword evidence="4" id="KW-0819">tRNA processing</keyword>
<dbReference type="AlphaFoldDB" id="A0AAP0DB14"/>
<sequence>MAAPPLTSDGHRVDVVRDGRISRITSTIHVIPDFPKPGILFQDITTLLLEPLAFKDTIDLFVERVDVRRGIRASSCGDGRDAVIVGSFSELDDFYFAAVCDGYAGFSFVTLSVYLHWEFDNDHANHREELYKECAKALQGGQLLNKKHIIGIKNALQEAFDNVDAKLLNWLEMSREDDESGATSSTTRKSSLFLLSNRSFYIIERCIRRPANVMNLGFKGLTLEKEKYRLKKQKKYAPKVILRRPFARSICDIYIKKYPARIGFLRVDTLSLLLSFGNVMAQSDVLVVDMIGGLLIGAVAERLGGTGFVCNTYRGDSPHSTEIVRIFNFSDEINRRIVRLPFAELSAPEDVDSKEQSVLQAANNIDNPSNKSDVS</sequence>
<dbReference type="Gene3D" id="3.40.50.2020">
    <property type="match status" value="1"/>
</dbReference>
<dbReference type="InterPro" id="IPR017423">
    <property type="entry name" value="TRM6"/>
</dbReference>
<dbReference type="InterPro" id="IPR036457">
    <property type="entry name" value="PPM-type-like_dom_sf"/>
</dbReference>
<comment type="subcellular location">
    <subcellularLocation>
        <location evidence="1">Nucleus</location>
    </subcellularLocation>
</comment>
<evidence type="ECO:0000313" key="8">
    <source>
        <dbReference type="EMBL" id="KAK9071875.1"/>
    </source>
</evidence>
<keyword evidence="5" id="KW-0539">Nucleus</keyword>
<evidence type="ECO:0000256" key="4">
    <source>
        <dbReference type="ARBA" id="ARBA00022694"/>
    </source>
</evidence>
<evidence type="ECO:0000256" key="7">
    <source>
        <dbReference type="SAM" id="MobiDB-lite"/>
    </source>
</evidence>
<protein>
    <recommendedName>
        <fullName evidence="3">tRNA (adenine(58)-N(1))-methyltransferase non-catalytic subunit TRM6</fullName>
    </recommendedName>
    <alternativeName>
        <fullName evidence="6">tRNA(m1A58)-methyltransferase subunit TRM6</fullName>
    </alternativeName>
</protein>
<comment type="similarity">
    <text evidence="2">Belongs to the TRM6/GCD10 family.</text>
</comment>
<dbReference type="Gene3D" id="3.60.40.10">
    <property type="entry name" value="PPM-type phosphatase domain"/>
    <property type="match status" value="1"/>
</dbReference>
<evidence type="ECO:0000256" key="3">
    <source>
        <dbReference type="ARBA" id="ARBA00021704"/>
    </source>
</evidence>
<name>A0AAP0DB14_9ASTR</name>
<accession>A0AAP0DB14</accession>
<evidence type="ECO:0000256" key="5">
    <source>
        <dbReference type="ARBA" id="ARBA00023242"/>
    </source>
</evidence>
<feature type="compositionally biased region" description="Polar residues" evidence="7">
    <location>
        <begin position="356"/>
        <end position="375"/>
    </location>
</feature>
<organism evidence="8 9">
    <name type="scientific">Deinandra increscens subsp. villosa</name>
    <dbReference type="NCBI Taxonomy" id="3103831"/>
    <lineage>
        <taxon>Eukaryota</taxon>
        <taxon>Viridiplantae</taxon>
        <taxon>Streptophyta</taxon>
        <taxon>Embryophyta</taxon>
        <taxon>Tracheophyta</taxon>
        <taxon>Spermatophyta</taxon>
        <taxon>Magnoliopsida</taxon>
        <taxon>eudicotyledons</taxon>
        <taxon>Gunneridae</taxon>
        <taxon>Pentapetalae</taxon>
        <taxon>asterids</taxon>
        <taxon>campanulids</taxon>
        <taxon>Asterales</taxon>
        <taxon>Asteraceae</taxon>
        <taxon>Asteroideae</taxon>
        <taxon>Heliantheae alliance</taxon>
        <taxon>Madieae</taxon>
        <taxon>Madiinae</taxon>
        <taxon>Deinandra</taxon>
    </lineage>
</organism>
<evidence type="ECO:0000256" key="2">
    <source>
        <dbReference type="ARBA" id="ARBA00008320"/>
    </source>
</evidence>
<evidence type="ECO:0000256" key="6">
    <source>
        <dbReference type="ARBA" id="ARBA00032319"/>
    </source>
</evidence>
<dbReference type="InterPro" id="IPR029057">
    <property type="entry name" value="PRTase-like"/>
</dbReference>
<feature type="region of interest" description="Disordered" evidence="7">
    <location>
        <begin position="354"/>
        <end position="375"/>
    </location>
</feature>
<comment type="caution">
    <text evidence="8">The sequence shown here is derived from an EMBL/GenBank/DDBJ whole genome shotgun (WGS) entry which is preliminary data.</text>
</comment>
<dbReference type="GO" id="GO:0005634">
    <property type="term" value="C:nucleus"/>
    <property type="evidence" value="ECO:0007669"/>
    <property type="project" value="UniProtKB-SubCell"/>
</dbReference>
<dbReference type="PANTHER" id="PTHR12945">
    <property type="entry name" value="TRANSLATION INITIATION FACTOR EIF3-RELATED"/>
    <property type="match status" value="1"/>
</dbReference>
<gene>
    <name evidence="8" type="ORF">SSX86_008305</name>
</gene>
<dbReference type="EMBL" id="JBCNJP010000010">
    <property type="protein sequence ID" value="KAK9071875.1"/>
    <property type="molecule type" value="Genomic_DNA"/>
</dbReference>
<reference evidence="8 9" key="1">
    <citation type="submission" date="2024-04" db="EMBL/GenBank/DDBJ databases">
        <title>The reference genome of an endangered Asteraceae, Deinandra increscens subsp. villosa, native to the Central Coast of California.</title>
        <authorList>
            <person name="Guilliams M."/>
            <person name="Hasenstab-Lehman K."/>
            <person name="Meyer R."/>
            <person name="Mcevoy S."/>
        </authorList>
    </citation>
    <scope>NUCLEOTIDE SEQUENCE [LARGE SCALE GENOMIC DNA]</scope>
    <source>
        <tissue evidence="8">Leaf</tissue>
    </source>
</reference>
<dbReference type="Proteomes" id="UP001408789">
    <property type="component" value="Unassembled WGS sequence"/>
</dbReference>
<keyword evidence="9" id="KW-1185">Reference proteome</keyword>
<dbReference type="GO" id="GO:0030488">
    <property type="term" value="P:tRNA methylation"/>
    <property type="evidence" value="ECO:0007669"/>
    <property type="project" value="InterPro"/>
</dbReference>
<dbReference type="Pfam" id="PF04189">
    <property type="entry name" value="Gcd10p"/>
    <property type="match status" value="1"/>
</dbReference>
<dbReference type="PANTHER" id="PTHR12945:SF0">
    <property type="entry name" value="TRNA (ADENINE(58)-N(1))-METHYLTRANSFERASE NON-CATALYTIC SUBUNIT TRM6"/>
    <property type="match status" value="1"/>
</dbReference>